<comment type="caution">
    <text evidence="4">The sequence shown here is derived from an EMBL/GenBank/DDBJ whole genome shotgun (WGS) entry which is preliminary data.</text>
</comment>
<dbReference type="InterPro" id="IPR006016">
    <property type="entry name" value="UspA"/>
</dbReference>
<sequence>MKTIVAGIDFSDASKPVLEAATKLARALGEGLHLVHVVEAEPTYAAYGFSPDEFPAMQEVQQESVERAERKLTSIASEIDIKGIETAVLQGQALHSILEYAEEVDADLLVLGSHGHGFLGSLLLGSVAEGCVRKAKFPSLIVPVSSD</sequence>
<evidence type="ECO:0000256" key="1">
    <source>
        <dbReference type="ARBA" id="ARBA00008791"/>
    </source>
</evidence>
<dbReference type="Pfam" id="PF00582">
    <property type="entry name" value="Usp"/>
    <property type="match status" value="1"/>
</dbReference>
<evidence type="ECO:0000259" key="3">
    <source>
        <dbReference type="Pfam" id="PF00582"/>
    </source>
</evidence>
<evidence type="ECO:0000313" key="4">
    <source>
        <dbReference type="EMBL" id="NWK54919.1"/>
    </source>
</evidence>
<dbReference type="PANTHER" id="PTHR46268:SF6">
    <property type="entry name" value="UNIVERSAL STRESS PROTEIN UP12"/>
    <property type="match status" value="1"/>
</dbReference>
<dbReference type="RefSeq" id="WP_178931467.1">
    <property type="nucleotide sequence ID" value="NZ_JACBAZ010000002.1"/>
</dbReference>
<dbReference type="AlphaFoldDB" id="A0A851GCL1"/>
<dbReference type="CDD" id="cd00293">
    <property type="entry name" value="USP-like"/>
    <property type="match status" value="1"/>
</dbReference>
<organism evidence="4 5">
    <name type="scientific">Oceaniferula marina</name>
    <dbReference type="NCBI Taxonomy" id="2748318"/>
    <lineage>
        <taxon>Bacteria</taxon>
        <taxon>Pseudomonadati</taxon>
        <taxon>Verrucomicrobiota</taxon>
        <taxon>Verrucomicrobiia</taxon>
        <taxon>Verrucomicrobiales</taxon>
        <taxon>Verrucomicrobiaceae</taxon>
        <taxon>Oceaniferula</taxon>
    </lineage>
</organism>
<proteinExistence type="inferred from homology"/>
<accession>A0A851GCL1</accession>
<dbReference type="SUPFAM" id="SSF52402">
    <property type="entry name" value="Adenine nucleotide alpha hydrolases-like"/>
    <property type="match status" value="1"/>
</dbReference>
<protein>
    <recommendedName>
        <fullName evidence="2">Universal stress protein</fullName>
    </recommendedName>
</protein>
<evidence type="ECO:0000256" key="2">
    <source>
        <dbReference type="PIRNR" id="PIRNR006276"/>
    </source>
</evidence>
<dbReference type="EMBL" id="JACBAZ010000002">
    <property type="protein sequence ID" value="NWK54919.1"/>
    <property type="molecule type" value="Genomic_DNA"/>
</dbReference>
<reference evidence="4 5" key="1">
    <citation type="submission" date="2020-07" db="EMBL/GenBank/DDBJ databases">
        <title>Roseicoccus Jingziensis gen. nov., sp. nov., isolated from coastal seawater.</title>
        <authorList>
            <person name="Feng X."/>
        </authorList>
    </citation>
    <scope>NUCLEOTIDE SEQUENCE [LARGE SCALE GENOMIC DNA]</scope>
    <source>
        <strain evidence="4 5">N1E253</strain>
    </source>
</reference>
<dbReference type="InterPro" id="IPR014729">
    <property type="entry name" value="Rossmann-like_a/b/a_fold"/>
</dbReference>
<gene>
    <name evidence="4" type="ORF">HW115_04820</name>
</gene>
<keyword evidence="5" id="KW-1185">Reference proteome</keyword>
<evidence type="ECO:0000313" key="5">
    <source>
        <dbReference type="Proteomes" id="UP000557872"/>
    </source>
</evidence>
<dbReference type="Gene3D" id="3.40.50.620">
    <property type="entry name" value="HUPs"/>
    <property type="match status" value="1"/>
</dbReference>
<name>A0A851GCL1_9BACT</name>
<dbReference type="GO" id="GO:0005737">
    <property type="term" value="C:cytoplasm"/>
    <property type="evidence" value="ECO:0007669"/>
    <property type="project" value="UniProtKB-SubCell"/>
</dbReference>
<dbReference type="PIRSF" id="PIRSF006276">
    <property type="entry name" value="UspA"/>
    <property type="match status" value="1"/>
</dbReference>
<feature type="domain" description="UspA" evidence="3">
    <location>
        <begin position="1"/>
        <end position="143"/>
    </location>
</feature>
<dbReference type="PANTHER" id="PTHR46268">
    <property type="entry name" value="STRESS RESPONSE PROTEIN NHAX"/>
    <property type="match status" value="1"/>
</dbReference>
<dbReference type="InterPro" id="IPR006015">
    <property type="entry name" value="Universal_stress_UspA"/>
</dbReference>
<dbReference type="Proteomes" id="UP000557872">
    <property type="component" value="Unassembled WGS sequence"/>
</dbReference>
<dbReference type="PRINTS" id="PR01438">
    <property type="entry name" value="UNVRSLSTRESS"/>
</dbReference>
<comment type="similarity">
    <text evidence="1 2">Belongs to the universal stress protein A family.</text>
</comment>
<keyword evidence="2" id="KW-0963">Cytoplasm</keyword>
<comment type="subcellular location">
    <subcellularLocation>
        <location evidence="2">Cytoplasm</location>
    </subcellularLocation>
</comment>